<sequence>MRLPNCIKENYTKKQDAAGCYRALLQCRRVIKRLAAQYGNLQHMKLEHDQRKIQFSNMAFLTKIYLIFTFIVVGSVGYYAWNNKQADVVIFVFVLLYGIISTVIFSSWRKRGRAATTP</sequence>
<dbReference type="AlphaFoldDB" id="K0IK23"/>
<reference evidence="2 3" key="1">
    <citation type="journal article" date="2012" name="Environ. Microbiol.">
        <title>The genome of the ammonia-oxidizing Candidatus Nitrososphaera gargensis: insights into metabolic versatility and environmental adaptations.</title>
        <authorList>
            <person name="Spang A."/>
            <person name="Poehlein A."/>
            <person name="Offre P."/>
            <person name="Zumbragel S."/>
            <person name="Haider S."/>
            <person name="Rychlik N."/>
            <person name="Nowka B."/>
            <person name="Schmeisser C."/>
            <person name="Lebedeva E.V."/>
            <person name="Rattei T."/>
            <person name="Bohm C."/>
            <person name="Schmid M."/>
            <person name="Galushko A."/>
            <person name="Hatzenpichler R."/>
            <person name="Weinmaier T."/>
            <person name="Daniel R."/>
            <person name="Schleper C."/>
            <person name="Spieck E."/>
            <person name="Streit W."/>
            <person name="Wagner M."/>
        </authorList>
    </citation>
    <scope>NUCLEOTIDE SEQUENCE [LARGE SCALE GENOMIC DNA]</scope>
    <source>
        <strain evidence="3">Ga9.2</strain>
    </source>
</reference>
<organism evidence="2 3">
    <name type="scientific">Nitrososphaera gargensis (strain Ga9.2)</name>
    <dbReference type="NCBI Taxonomy" id="1237085"/>
    <lineage>
        <taxon>Archaea</taxon>
        <taxon>Nitrososphaerota</taxon>
        <taxon>Nitrososphaeria</taxon>
        <taxon>Nitrososphaerales</taxon>
        <taxon>Nitrososphaeraceae</taxon>
        <taxon>Nitrososphaera</taxon>
    </lineage>
</organism>
<dbReference type="HOGENOM" id="CLU_2067880_0_0_2"/>
<dbReference type="STRING" id="1237085.Ngar_c17090"/>
<feature type="transmembrane region" description="Helical" evidence="1">
    <location>
        <begin position="60"/>
        <end position="81"/>
    </location>
</feature>
<name>K0IK23_NITGG</name>
<keyword evidence="1" id="KW-1133">Transmembrane helix</keyword>
<dbReference type="Proteomes" id="UP000008037">
    <property type="component" value="Chromosome"/>
</dbReference>
<proteinExistence type="predicted"/>
<dbReference type="RefSeq" id="WP_015019179.1">
    <property type="nucleotide sequence ID" value="NC_018719.1"/>
</dbReference>
<dbReference type="InParanoid" id="K0IK23"/>
<keyword evidence="1" id="KW-0472">Membrane</keyword>
<dbReference type="KEGG" id="nga:Ngar_c17090"/>
<keyword evidence="3" id="KW-1185">Reference proteome</keyword>
<dbReference type="GeneID" id="13795572"/>
<keyword evidence="1" id="KW-0812">Transmembrane</keyword>
<dbReference type="BioCyc" id="CNIT1237085:G1324-1707-MONOMER"/>
<accession>K0IK23</accession>
<protein>
    <submittedName>
        <fullName evidence="2">Uncharacterized protein</fullName>
    </submittedName>
</protein>
<evidence type="ECO:0000313" key="3">
    <source>
        <dbReference type="Proteomes" id="UP000008037"/>
    </source>
</evidence>
<dbReference type="EMBL" id="CP002408">
    <property type="protein sequence ID" value="AFU58642.1"/>
    <property type="molecule type" value="Genomic_DNA"/>
</dbReference>
<evidence type="ECO:0000256" key="1">
    <source>
        <dbReference type="SAM" id="Phobius"/>
    </source>
</evidence>
<gene>
    <name evidence="2" type="ordered locus">Ngar_c17090</name>
</gene>
<evidence type="ECO:0000313" key="2">
    <source>
        <dbReference type="EMBL" id="AFU58642.1"/>
    </source>
</evidence>
<feature type="transmembrane region" description="Helical" evidence="1">
    <location>
        <begin position="87"/>
        <end position="108"/>
    </location>
</feature>